<dbReference type="Gene3D" id="3.40.50.1950">
    <property type="entry name" value="Flavin prenyltransferase-like"/>
    <property type="match status" value="1"/>
</dbReference>
<comment type="similarity">
    <text evidence="2">Belongs to the HFCD (homooligomeric flavin containing Cys decarboxylase) superfamily.</text>
</comment>
<evidence type="ECO:0000256" key="1">
    <source>
        <dbReference type="ARBA" id="ARBA00022993"/>
    </source>
</evidence>
<feature type="domain" description="Flavoprotein" evidence="3">
    <location>
        <begin position="6"/>
        <end position="138"/>
    </location>
</feature>
<proteinExistence type="inferred from homology"/>
<comment type="caution">
    <text evidence="4">The sequence shown here is derived from an EMBL/GenBank/DDBJ whole genome shotgun (WGS) entry which is preliminary data.</text>
</comment>
<gene>
    <name evidence="4" type="ORF">VKT23_018571</name>
</gene>
<dbReference type="EMBL" id="JBANRG010000085">
    <property type="protein sequence ID" value="KAK7437499.1"/>
    <property type="molecule type" value="Genomic_DNA"/>
</dbReference>
<dbReference type="PANTHER" id="PTHR14359:SF6">
    <property type="entry name" value="PHOSPHOPANTOTHENOYLCYSTEINE DECARBOXYLASE"/>
    <property type="match status" value="1"/>
</dbReference>
<keyword evidence="5" id="KW-1185">Reference proteome</keyword>
<dbReference type="SUPFAM" id="SSF52507">
    <property type="entry name" value="Homo-oligomeric flavin-containing Cys decarboxylases, HFCD"/>
    <property type="match status" value="1"/>
</dbReference>
<dbReference type="PANTHER" id="PTHR14359">
    <property type="entry name" value="HOMO-OLIGOMERIC FLAVIN CONTAINING CYS DECARBOXYLASE FAMILY"/>
    <property type="match status" value="1"/>
</dbReference>
<evidence type="ECO:0000259" key="3">
    <source>
        <dbReference type="Pfam" id="PF02441"/>
    </source>
</evidence>
<dbReference type="Proteomes" id="UP001498398">
    <property type="component" value="Unassembled WGS sequence"/>
</dbReference>
<evidence type="ECO:0000313" key="5">
    <source>
        <dbReference type="Proteomes" id="UP001498398"/>
    </source>
</evidence>
<accession>A0ABR1IRS1</accession>
<protein>
    <recommendedName>
        <fullName evidence="3">Flavoprotein domain-containing protein</fullName>
    </recommendedName>
</protein>
<keyword evidence="1" id="KW-0173">Coenzyme A biosynthesis</keyword>
<evidence type="ECO:0000313" key="4">
    <source>
        <dbReference type="EMBL" id="KAK7437499.1"/>
    </source>
</evidence>
<dbReference type="Pfam" id="PF02441">
    <property type="entry name" value="Flavoprotein"/>
    <property type="match status" value="1"/>
</dbReference>
<organism evidence="4 5">
    <name type="scientific">Marasmiellus scandens</name>
    <dbReference type="NCBI Taxonomy" id="2682957"/>
    <lineage>
        <taxon>Eukaryota</taxon>
        <taxon>Fungi</taxon>
        <taxon>Dikarya</taxon>
        <taxon>Basidiomycota</taxon>
        <taxon>Agaricomycotina</taxon>
        <taxon>Agaricomycetes</taxon>
        <taxon>Agaricomycetidae</taxon>
        <taxon>Agaricales</taxon>
        <taxon>Marasmiineae</taxon>
        <taxon>Omphalotaceae</taxon>
        <taxon>Marasmiellus</taxon>
    </lineage>
</organism>
<evidence type="ECO:0000256" key="2">
    <source>
        <dbReference type="ARBA" id="ARBA00038350"/>
    </source>
</evidence>
<reference evidence="4 5" key="1">
    <citation type="submission" date="2024-01" db="EMBL/GenBank/DDBJ databases">
        <title>A draft genome for the cacao thread blight pathogen Marasmiellus scandens.</title>
        <authorList>
            <person name="Baruah I.K."/>
            <person name="Leung J."/>
            <person name="Bukari Y."/>
            <person name="Amoako-Attah I."/>
            <person name="Meinhardt L.W."/>
            <person name="Bailey B.A."/>
            <person name="Cohen S.P."/>
        </authorList>
    </citation>
    <scope>NUCLEOTIDE SEQUENCE [LARGE SCALE GENOMIC DNA]</scope>
    <source>
        <strain evidence="4 5">GH-19</strain>
    </source>
</reference>
<dbReference type="InterPro" id="IPR036551">
    <property type="entry name" value="Flavin_trans-like"/>
</dbReference>
<dbReference type="InterPro" id="IPR003382">
    <property type="entry name" value="Flavoprotein"/>
</dbReference>
<name>A0ABR1IRS1_9AGAR</name>
<sequence length="190" mass="20538">MVSKYVQIVICAAGPAKDAATLIALAKKELWDIQVVATENAIAMLPQADHQALRDATGQISLRGTYATEGEQRRRADAIIVAPATVNTVSHMALVLCSNYVTSMLNEAIGKSIPIIVLPSLKKDISDRPAFRAHIESLREEGVQILLGEEYGGINPTNQSSKDGPLPPFPWYLAIDAARKAMGIQGTYRI</sequence>